<keyword evidence="4" id="KW-1185">Reference proteome</keyword>
<evidence type="ECO:0000256" key="2">
    <source>
        <dbReference type="SAM" id="SignalP"/>
    </source>
</evidence>
<name>A0A0B1T4B8_OESDE</name>
<reference evidence="3 4" key="1">
    <citation type="submission" date="2014-03" db="EMBL/GenBank/DDBJ databases">
        <title>Draft genome of the hookworm Oesophagostomum dentatum.</title>
        <authorList>
            <person name="Mitreva M."/>
        </authorList>
    </citation>
    <scope>NUCLEOTIDE SEQUENCE [LARGE SCALE GENOMIC DNA]</scope>
    <source>
        <strain evidence="3 4">OD-Hann</strain>
    </source>
</reference>
<accession>A0A0B1T4B8</accession>
<evidence type="ECO:0000256" key="1">
    <source>
        <dbReference type="SAM" id="MobiDB-lite"/>
    </source>
</evidence>
<dbReference type="AlphaFoldDB" id="A0A0B1T4B8"/>
<dbReference type="Proteomes" id="UP000053660">
    <property type="component" value="Unassembled WGS sequence"/>
</dbReference>
<feature type="signal peptide" evidence="2">
    <location>
        <begin position="1"/>
        <end position="15"/>
    </location>
</feature>
<organism evidence="3 4">
    <name type="scientific">Oesophagostomum dentatum</name>
    <name type="common">Nodular worm</name>
    <dbReference type="NCBI Taxonomy" id="61180"/>
    <lineage>
        <taxon>Eukaryota</taxon>
        <taxon>Metazoa</taxon>
        <taxon>Ecdysozoa</taxon>
        <taxon>Nematoda</taxon>
        <taxon>Chromadorea</taxon>
        <taxon>Rhabditida</taxon>
        <taxon>Rhabditina</taxon>
        <taxon>Rhabditomorpha</taxon>
        <taxon>Strongyloidea</taxon>
        <taxon>Strongylidae</taxon>
        <taxon>Oesophagostomum</taxon>
    </lineage>
</organism>
<sequence>MMFYFLIFPIALILGGPVGIEQSGQGQPPEMGNQPGGMMGGAGGMPNFQGQMTGQPPQNGHGNGQIPSQ</sequence>
<dbReference type="EMBL" id="KN552451">
    <property type="protein sequence ID" value="KHJ90996.1"/>
    <property type="molecule type" value="Genomic_DNA"/>
</dbReference>
<keyword evidence="2" id="KW-0732">Signal</keyword>
<protein>
    <submittedName>
        <fullName evidence="3">Uncharacterized protein</fullName>
    </submittedName>
</protein>
<evidence type="ECO:0000313" key="3">
    <source>
        <dbReference type="EMBL" id="KHJ90996.1"/>
    </source>
</evidence>
<feature type="region of interest" description="Disordered" evidence="1">
    <location>
        <begin position="22"/>
        <end position="69"/>
    </location>
</feature>
<evidence type="ECO:0000313" key="4">
    <source>
        <dbReference type="Proteomes" id="UP000053660"/>
    </source>
</evidence>
<feature type="compositionally biased region" description="Low complexity" evidence="1">
    <location>
        <begin position="24"/>
        <end position="33"/>
    </location>
</feature>
<proteinExistence type="predicted"/>
<feature type="compositionally biased region" description="Gly residues" evidence="1">
    <location>
        <begin position="34"/>
        <end position="44"/>
    </location>
</feature>
<gene>
    <name evidence="3" type="ORF">OESDEN_09147</name>
</gene>
<feature type="chain" id="PRO_5013357118" evidence="2">
    <location>
        <begin position="16"/>
        <end position="69"/>
    </location>
</feature>